<organism evidence="2 3">
    <name type="scientific">Bizionia paragorgiae</name>
    <dbReference type="NCBI Taxonomy" id="283786"/>
    <lineage>
        <taxon>Bacteria</taxon>
        <taxon>Pseudomonadati</taxon>
        <taxon>Bacteroidota</taxon>
        <taxon>Flavobacteriia</taxon>
        <taxon>Flavobacteriales</taxon>
        <taxon>Flavobacteriaceae</taxon>
        <taxon>Bizionia</taxon>
    </lineage>
</organism>
<gene>
    <name evidence="2" type="ORF">SAMN04487990_12351</name>
</gene>
<dbReference type="EMBL" id="FNQK01000023">
    <property type="protein sequence ID" value="SEA66535.1"/>
    <property type="molecule type" value="Genomic_DNA"/>
</dbReference>
<name>A0A1H4D1B1_BIZPA</name>
<feature type="domain" description="DUF4369" evidence="1">
    <location>
        <begin position="24"/>
        <end position="120"/>
    </location>
</feature>
<reference evidence="2 3" key="1">
    <citation type="submission" date="2016-10" db="EMBL/GenBank/DDBJ databases">
        <authorList>
            <person name="de Groot N.N."/>
        </authorList>
    </citation>
    <scope>NUCLEOTIDE SEQUENCE [LARGE SCALE GENOMIC DNA]</scope>
    <source>
        <strain evidence="2 3">DSM 23842</strain>
    </source>
</reference>
<evidence type="ECO:0000313" key="3">
    <source>
        <dbReference type="Proteomes" id="UP000198846"/>
    </source>
</evidence>
<dbReference type="RefSeq" id="WP_092136495.1">
    <property type="nucleotide sequence ID" value="NZ_FNQK01000023.1"/>
</dbReference>
<proteinExistence type="predicted"/>
<accession>A0A1H4D1B1</accession>
<dbReference type="AlphaFoldDB" id="A0A1H4D1B1"/>
<evidence type="ECO:0000259" key="1">
    <source>
        <dbReference type="Pfam" id="PF14289"/>
    </source>
</evidence>
<sequence>MRKIIALLSLSLLFNCGNSNDSLTVKGQVKGLKKGTIYLKKANDSTLITVDSVVVNGEAPFELKSSIDEPQMFFLYLDKNDDHKDRIPFFADKGVSEIHTTLKNFAFDAKIKGSKQQDLLNDYLLMMSKFNNKNLELIKAHFDALKENDTLLASEKETAFKSLQKKKYLYTTNFALNNKNSEIAPYLALTELYDANIKLLDTINNVLTKEVKSSLYGKNLQQLIEIIKTEE</sequence>
<dbReference type="STRING" id="283786.SAMN04487990_12351"/>
<dbReference type="Proteomes" id="UP000198846">
    <property type="component" value="Unassembled WGS sequence"/>
</dbReference>
<keyword evidence="3" id="KW-1185">Reference proteome</keyword>
<evidence type="ECO:0000313" key="2">
    <source>
        <dbReference type="EMBL" id="SEA66535.1"/>
    </source>
</evidence>
<dbReference type="InterPro" id="IPR025380">
    <property type="entry name" value="DUF4369"/>
</dbReference>
<protein>
    <recommendedName>
        <fullName evidence="1">DUF4369 domain-containing protein</fullName>
    </recommendedName>
</protein>
<dbReference type="OrthoDB" id="1143206at2"/>
<dbReference type="Pfam" id="PF14289">
    <property type="entry name" value="DUF4369"/>
    <property type="match status" value="1"/>
</dbReference>